<feature type="compositionally biased region" description="Basic and acidic residues" evidence="1">
    <location>
        <begin position="546"/>
        <end position="576"/>
    </location>
</feature>
<feature type="compositionally biased region" description="Basic and acidic residues" evidence="1">
    <location>
        <begin position="588"/>
        <end position="597"/>
    </location>
</feature>
<evidence type="ECO:0000256" key="1">
    <source>
        <dbReference type="SAM" id="MobiDB-lite"/>
    </source>
</evidence>
<protein>
    <submittedName>
        <fullName evidence="2">Uncharacterized protein</fullName>
    </submittedName>
</protein>
<feature type="region of interest" description="Disordered" evidence="1">
    <location>
        <begin position="545"/>
        <end position="597"/>
    </location>
</feature>
<feature type="compositionally biased region" description="Basic and acidic residues" evidence="1">
    <location>
        <begin position="423"/>
        <end position="437"/>
    </location>
</feature>
<evidence type="ECO:0000313" key="2">
    <source>
        <dbReference type="EMBL" id="CBN77511.1"/>
    </source>
</evidence>
<proteinExistence type="predicted"/>
<dbReference type="EMBL" id="FN648596">
    <property type="protein sequence ID" value="CBN77511.1"/>
    <property type="molecule type" value="Genomic_DNA"/>
</dbReference>
<feature type="compositionally biased region" description="Basic and acidic residues" evidence="1">
    <location>
        <begin position="444"/>
        <end position="467"/>
    </location>
</feature>
<dbReference type="OrthoDB" id="71899at2759"/>
<feature type="compositionally biased region" description="Low complexity" evidence="1">
    <location>
        <begin position="631"/>
        <end position="658"/>
    </location>
</feature>
<organism evidence="2 3">
    <name type="scientific">Ectocarpus siliculosus</name>
    <name type="common">Brown alga</name>
    <name type="synonym">Conferva siliculosa</name>
    <dbReference type="NCBI Taxonomy" id="2880"/>
    <lineage>
        <taxon>Eukaryota</taxon>
        <taxon>Sar</taxon>
        <taxon>Stramenopiles</taxon>
        <taxon>Ochrophyta</taxon>
        <taxon>PX clade</taxon>
        <taxon>Phaeophyceae</taxon>
        <taxon>Ectocarpales</taxon>
        <taxon>Ectocarpaceae</taxon>
        <taxon>Ectocarpus</taxon>
    </lineage>
</organism>
<feature type="region of interest" description="Disordered" evidence="1">
    <location>
        <begin position="167"/>
        <end position="207"/>
    </location>
</feature>
<reference evidence="2 3" key="1">
    <citation type="journal article" date="2010" name="Nature">
        <title>The Ectocarpus genome and the independent evolution of multicellularity in brown algae.</title>
        <authorList>
            <person name="Cock J.M."/>
            <person name="Sterck L."/>
            <person name="Rouze P."/>
            <person name="Scornet D."/>
            <person name="Allen A.E."/>
            <person name="Amoutzias G."/>
            <person name="Anthouard V."/>
            <person name="Artiguenave F."/>
            <person name="Aury J.M."/>
            <person name="Badger J.H."/>
            <person name="Beszteri B."/>
            <person name="Billiau K."/>
            <person name="Bonnet E."/>
            <person name="Bothwell J.H."/>
            <person name="Bowler C."/>
            <person name="Boyen C."/>
            <person name="Brownlee C."/>
            <person name="Carrano C.J."/>
            <person name="Charrier B."/>
            <person name="Cho G.Y."/>
            <person name="Coelho S.M."/>
            <person name="Collen J."/>
            <person name="Corre E."/>
            <person name="Da Silva C."/>
            <person name="Delage L."/>
            <person name="Delaroque N."/>
            <person name="Dittami S.M."/>
            <person name="Doulbeau S."/>
            <person name="Elias M."/>
            <person name="Farnham G."/>
            <person name="Gachon C.M."/>
            <person name="Gschloessl B."/>
            <person name="Heesch S."/>
            <person name="Jabbari K."/>
            <person name="Jubin C."/>
            <person name="Kawai H."/>
            <person name="Kimura K."/>
            <person name="Kloareg B."/>
            <person name="Kupper F.C."/>
            <person name="Lang D."/>
            <person name="Le Bail A."/>
            <person name="Leblanc C."/>
            <person name="Lerouge P."/>
            <person name="Lohr M."/>
            <person name="Lopez P.J."/>
            <person name="Martens C."/>
            <person name="Maumus F."/>
            <person name="Michel G."/>
            <person name="Miranda-Saavedra D."/>
            <person name="Morales J."/>
            <person name="Moreau H."/>
            <person name="Motomura T."/>
            <person name="Nagasato C."/>
            <person name="Napoli C.A."/>
            <person name="Nelson D.R."/>
            <person name="Nyvall-Collen P."/>
            <person name="Peters A.F."/>
            <person name="Pommier C."/>
            <person name="Potin P."/>
            <person name="Poulain J."/>
            <person name="Quesneville H."/>
            <person name="Read B."/>
            <person name="Rensing S.A."/>
            <person name="Ritter A."/>
            <person name="Rousvoal S."/>
            <person name="Samanta M."/>
            <person name="Samson G."/>
            <person name="Schroeder D.C."/>
            <person name="Segurens B."/>
            <person name="Strittmatter M."/>
            <person name="Tonon T."/>
            <person name="Tregear J.W."/>
            <person name="Valentin K."/>
            <person name="von Dassow P."/>
            <person name="Yamagishi T."/>
            <person name="Van de Peer Y."/>
            <person name="Wincker P."/>
        </authorList>
    </citation>
    <scope>NUCLEOTIDE SEQUENCE [LARGE SCALE GENOMIC DNA]</scope>
    <source>
        <strain evidence="3">Ec32 / CCAP1310/4</strain>
    </source>
</reference>
<dbReference type="STRING" id="2880.D8LMA1"/>
<feature type="compositionally biased region" description="Acidic residues" evidence="1">
    <location>
        <begin position="577"/>
        <end position="587"/>
    </location>
</feature>
<dbReference type="OMA" id="NECVALK"/>
<dbReference type="Proteomes" id="UP000002630">
    <property type="component" value="Linkage Group LG03"/>
</dbReference>
<name>D8LMA1_ECTSI</name>
<feature type="compositionally biased region" description="Basic and acidic residues" evidence="1">
    <location>
        <begin position="345"/>
        <end position="370"/>
    </location>
</feature>
<feature type="compositionally biased region" description="Basic and acidic residues" evidence="1">
    <location>
        <begin position="167"/>
        <end position="193"/>
    </location>
</feature>
<dbReference type="eggNOG" id="ENOG502RZJQ">
    <property type="taxonomic scope" value="Eukaryota"/>
</dbReference>
<keyword evidence="3" id="KW-1185">Reference proteome</keyword>
<feature type="region of interest" description="Disordered" evidence="1">
    <location>
        <begin position="631"/>
        <end position="684"/>
    </location>
</feature>
<sequence length="761" mass="83198">MSPGIMGRISDGGAILAAMDLGAAPVPAGLLGMTPGRDPPYPGSSNDDMPVQLQALTKIHAQKVRSLMRSVAELKKRLALATAQGKDHRRSAMIRAMRTRLREQDLVVDVIKEELGLKTGMGKEETNDWVIRKTVGGPLRFRPKTREELQNELYRLERKYRQALDKLKTRRTGGDRDEGGVVGTTEERSRVELEGQGGGGGDTDQQASTRELMRLSEALEEVDALRVSVRSRDAALQAQAEAIDQLQLEKRDLRGVQEKLGRKERRARELKRKHANLGEQHTALLEDFEASQEQVDHLKAQLALRKEEALAEADEFREQSLRQAEEVGVLLKREEELSTALEEEVASRQRERREHHHADRQAVARAEAAEKSLQVSVKQETRLREKNKTMMAELQRLGKEAGEAARLRERGRDLAVETKRLAKEAEARQGRLEEARQKGATAEEALRASKESLEAEKSSKEALARETSEMKVLLGEKLALLEAEKKKADDEGEARRRLESMLLAEKKKEEEMGIAAAAAAAQAAAQVAEANAAAAAAVAAHAEVLAAEKEQQDPERKKGGDKDTERDDEAGKKFDLTESEEIIEEMESELREQADRVFSLEEEQQALKLQLESAKKAADDLSAKNAALTAQLKAAPATSPADPAAAVTAGAETEAEPASSRKLEESIPGSPRRPLRPCSSAEEKEWQLGEELVAAKAAKKAAQNECVALKLELQDGKASGDLHKARVKALVADKDSFILDDAHGGGSGLEAAAPTGVAGDV</sequence>
<feature type="region of interest" description="Disordered" evidence="1">
    <location>
        <begin position="423"/>
        <end position="467"/>
    </location>
</feature>
<dbReference type="InParanoid" id="D8LMA1"/>
<dbReference type="AlphaFoldDB" id="D8LMA1"/>
<accession>D8LMA1</accession>
<gene>
    <name evidence="2" type="ORF">Esi_0004_0058</name>
</gene>
<evidence type="ECO:0000313" key="3">
    <source>
        <dbReference type="Proteomes" id="UP000002630"/>
    </source>
</evidence>
<feature type="region of interest" description="Disordered" evidence="1">
    <location>
        <begin position="742"/>
        <end position="761"/>
    </location>
</feature>
<feature type="region of interest" description="Disordered" evidence="1">
    <location>
        <begin position="342"/>
        <end position="377"/>
    </location>
</feature>
<dbReference type="EMBL" id="FN649728">
    <property type="protein sequence ID" value="CBN77511.1"/>
    <property type="molecule type" value="Genomic_DNA"/>
</dbReference>